<dbReference type="Proteomes" id="UP001372834">
    <property type="component" value="Unassembled WGS sequence"/>
</dbReference>
<name>A0AAN8PY98_POLSC</name>
<comment type="caution">
    <text evidence="1">The sequence shown here is derived from an EMBL/GenBank/DDBJ whole genome shotgun (WGS) entry which is preliminary data.</text>
</comment>
<protein>
    <submittedName>
        <fullName evidence="1">Uncharacterized protein</fullName>
    </submittedName>
</protein>
<sequence>MDCTQTRRPHTRKYPYVAALWPALMFSDSSTGKKGLRGPLTRNINKHGTVGCVVVNSVYEVIDCGFSRVDIDRKRMVKEEEIVEQLIRKPTGIADGCGELNENSTKLK</sequence>
<gene>
    <name evidence="1" type="ORF">RUM43_006075</name>
</gene>
<accession>A0AAN8PY98</accession>
<evidence type="ECO:0000313" key="2">
    <source>
        <dbReference type="Proteomes" id="UP001372834"/>
    </source>
</evidence>
<reference evidence="1 2" key="1">
    <citation type="submission" date="2023-10" db="EMBL/GenBank/DDBJ databases">
        <title>Genomes of two closely related lineages of the louse Polyplax serrata with different host specificities.</title>
        <authorList>
            <person name="Martinu J."/>
            <person name="Tarabai H."/>
            <person name="Stefka J."/>
            <person name="Hypsa V."/>
        </authorList>
    </citation>
    <scope>NUCLEOTIDE SEQUENCE [LARGE SCALE GENOMIC DNA]</scope>
    <source>
        <strain evidence="1">HR10_N</strain>
    </source>
</reference>
<proteinExistence type="predicted"/>
<dbReference type="EMBL" id="JAWJWE010000037">
    <property type="protein sequence ID" value="KAK6625776.1"/>
    <property type="molecule type" value="Genomic_DNA"/>
</dbReference>
<dbReference type="AlphaFoldDB" id="A0AAN8PY98"/>
<evidence type="ECO:0000313" key="1">
    <source>
        <dbReference type="EMBL" id="KAK6625776.1"/>
    </source>
</evidence>
<organism evidence="1 2">
    <name type="scientific">Polyplax serrata</name>
    <name type="common">Common mouse louse</name>
    <dbReference type="NCBI Taxonomy" id="468196"/>
    <lineage>
        <taxon>Eukaryota</taxon>
        <taxon>Metazoa</taxon>
        <taxon>Ecdysozoa</taxon>
        <taxon>Arthropoda</taxon>
        <taxon>Hexapoda</taxon>
        <taxon>Insecta</taxon>
        <taxon>Pterygota</taxon>
        <taxon>Neoptera</taxon>
        <taxon>Paraneoptera</taxon>
        <taxon>Psocodea</taxon>
        <taxon>Troctomorpha</taxon>
        <taxon>Phthiraptera</taxon>
        <taxon>Anoplura</taxon>
        <taxon>Polyplacidae</taxon>
        <taxon>Polyplax</taxon>
    </lineage>
</organism>